<name>A0AB33T3U7_9MYCO</name>
<organism evidence="1 2">
    <name type="scientific">Mycobacteroides abscessus</name>
    <dbReference type="NCBI Taxonomy" id="36809"/>
    <lineage>
        <taxon>Bacteria</taxon>
        <taxon>Bacillati</taxon>
        <taxon>Actinomycetota</taxon>
        <taxon>Actinomycetes</taxon>
        <taxon>Mycobacteriales</taxon>
        <taxon>Mycobacteriaceae</taxon>
        <taxon>Mycobacteroides</taxon>
    </lineage>
</organism>
<gene>
    <name evidence="1" type="ORF">ERS075527_01155</name>
</gene>
<evidence type="ECO:0000313" key="2">
    <source>
        <dbReference type="Proteomes" id="UP000038487"/>
    </source>
</evidence>
<sequence>MSAETLAAVEAALRAHIADVDGANHVLTDWFIGYGTMSHDPDVDSGIGYTNAYLTSDTSPQGVIGVAHIALSILSGDLDSRD</sequence>
<accession>A0AB33T3U7</accession>
<proteinExistence type="predicted"/>
<evidence type="ECO:0000313" key="1">
    <source>
        <dbReference type="EMBL" id="CPT12067.1"/>
    </source>
</evidence>
<comment type="caution">
    <text evidence="1">The sequence shown here is derived from an EMBL/GenBank/DDBJ whole genome shotgun (WGS) entry which is preliminary data.</text>
</comment>
<protein>
    <submittedName>
        <fullName evidence="1">Uncharacterized protein</fullName>
    </submittedName>
</protein>
<dbReference type="RefSeq" id="WP_052537773.1">
    <property type="nucleotide sequence ID" value="NZ_CSUW01000002.1"/>
</dbReference>
<dbReference type="Proteomes" id="UP000038487">
    <property type="component" value="Unassembled WGS sequence"/>
</dbReference>
<reference evidence="1 2" key="1">
    <citation type="submission" date="2015-03" db="EMBL/GenBank/DDBJ databases">
        <authorList>
            <consortium name="Pathogen Informatics"/>
            <person name="Murphy D."/>
        </authorList>
    </citation>
    <scope>NUCLEOTIDE SEQUENCE [LARGE SCALE GENOMIC DNA]</scope>
    <source>
        <strain evidence="1 2">PAP036</strain>
    </source>
</reference>
<dbReference type="AlphaFoldDB" id="A0AB33T3U7"/>
<dbReference type="EMBL" id="CSUW01000002">
    <property type="protein sequence ID" value="CPT12067.1"/>
    <property type="molecule type" value="Genomic_DNA"/>
</dbReference>